<dbReference type="Proteomes" id="UP001278500">
    <property type="component" value="Unassembled WGS sequence"/>
</dbReference>
<protein>
    <submittedName>
        <fullName evidence="2">Uncharacterized protein</fullName>
    </submittedName>
</protein>
<name>A0AAE0MQQ5_9PEZI</name>
<feature type="region of interest" description="Disordered" evidence="1">
    <location>
        <begin position="21"/>
        <end position="45"/>
    </location>
</feature>
<dbReference type="EMBL" id="JAUEPP010000006">
    <property type="protein sequence ID" value="KAK3340383.1"/>
    <property type="molecule type" value="Genomic_DNA"/>
</dbReference>
<dbReference type="RefSeq" id="XP_062679325.1">
    <property type="nucleotide sequence ID" value="XM_062822572.1"/>
</dbReference>
<proteinExistence type="predicted"/>
<feature type="compositionally biased region" description="Polar residues" evidence="1">
    <location>
        <begin position="170"/>
        <end position="191"/>
    </location>
</feature>
<reference evidence="2" key="2">
    <citation type="submission" date="2023-06" db="EMBL/GenBank/DDBJ databases">
        <authorList>
            <consortium name="Lawrence Berkeley National Laboratory"/>
            <person name="Haridas S."/>
            <person name="Hensen N."/>
            <person name="Bonometti L."/>
            <person name="Westerberg I."/>
            <person name="Brannstrom I.O."/>
            <person name="Guillou S."/>
            <person name="Cros-Aarteil S."/>
            <person name="Calhoun S."/>
            <person name="Kuo A."/>
            <person name="Mondo S."/>
            <person name="Pangilinan J."/>
            <person name="Riley R."/>
            <person name="Labutti K."/>
            <person name="Andreopoulos B."/>
            <person name="Lipzen A."/>
            <person name="Chen C."/>
            <person name="Yanf M."/>
            <person name="Daum C."/>
            <person name="Ng V."/>
            <person name="Clum A."/>
            <person name="Steindorff A."/>
            <person name="Ohm R."/>
            <person name="Martin F."/>
            <person name="Silar P."/>
            <person name="Natvig D."/>
            <person name="Lalanne C."/>
            <person name="Gautier V."/>
            <person name="Ament-Velasquez S.L."/>
            <person name="Kruys A."/>
            <person name="Hutchinson M.I."/>
            <person name="Powell A.J."/>
            <person name="Barry K."/>
            <person name="Miller A.N."/>
            <person name="Grigoriev I.V."/>
            <person name="Debuchy R."/>
            <person name="Gladieux P."/>
            <person name="Thoren M.H."/>
            <person name="Johannesson H."/>
        </authorList>
    </citation>
    <scope>NUCLEOTIDE SEQUENCE</scope>
    <source>
        <strain evidence="2">CBS 560.94</strain>
    </source>
</reference>
<dbReference type="GeneID" id="87859726"/>
<accession>A0AAE0MQQ5</accession>
<keyword evidence="3" id="KW-1185">Reference proteome</keyword>
<evidence type="ECO:0000313" key="3">
    <source>
        <dbReference type="Proteomes" id="UP001278500"/>
    </source>
</evidence>
<comment type="caution">
    <text evidence="2">The sequence shown here is derived from an EMBL/GenBank/DDBJ whole genome shotgun (WGS) entry which is preliminary data.</text>
</comment>
<evidence type="ECO:0000256" key="1">
    <source>
        <dbReference type="SAM" id="MobiDB-lite"/>
    </source>
</evidence>
<sequence length="246" mass="28215">MAPSPGLTFRQVHLLKFHLDDRAGDKPTPQNPLLEPTTPRARLPVTPSFSNPSVPFSLILLCMPRRPPSHFSISCHPIFLPPLPSPTPGFRHLFFIHKRPHPSCQSQLDCHLAVNNLGLFFFALLLFDRHSSIIPSLSVLIVDRTRLLSLRAFERIPSFQILPRRLNRQTELGNRNTHQTPTRSPFFNSSVPRWRPRDRTSLSLDLHSTRPYDTHIPALDSGNLGVVYQTFIRQEPYRPSRHLPML</sequence>
<organism evidence="2 3">
    <name type="scientific">Neurospora tetraspora</name>
    <dbReference type="NCBI Taxonomy" id="94610"/>
    <lineage>
        <taxon>Eukaryota</taxon>
        <taxon>Fungi</taxon>
        <taxon>Dikarya</taxon>
        <taxon>Ascomycota</taxon>
        <taxon>Pezizomycotina</taxon>
        <taxon>Sordariomycetes</taxon>
        <taxon>Sordariomycetidae</taxon>
        <taxon>Sordariales</taxon>
        <taxon>Sordariaceae</taxon>
        <taxon>Neurospora</taxon>
    </lineage>
</organism>
<reference evidence="2" key="1">
    <citation type="journal article" date="2023" name="Mol. Phylogenet. Evol.">
        <title>Genome-scale phylogeny and comparative genomics of the fungal order Sordariales.</title>
        <authorList>
            <person name="Hensen N."/>
            <person name="Bonometti L."/>
            <person name="Westerberg I."/>
            <person name="Brannstrom I.O."/>
            <person name="Guillou S."/>
            <person name="Cros-Aarteil S."/>
            <person name="Calhoun S."/>
            <person name="Haridas S."/>
            <person name="Kuo A."/>
            <person name="Mondo S."/>
            <person name="Pangilinan J."/>
            <person name="Riley R."/>
            <person name="LaButti K."/>
            <person name="Andreopoulos B."/>
            <person name="Lipzen A."/>
            <person name="Chen C."/>
            <person name="Yan M."/>
            <person name="Daum C."/>
            <person name="Ng V."/>
            <person name="Clum A."/>
            <person name="Steindorff A."/>
            <person name="Ohm R.A."/>
            <person name="Martin F."/>
            <person name="Silar P."/>
            <person name="Natvig D.O."/>
            <person name="Lalanne C."/>
            <person name="Gautier V."/>
            <person name="Ament-Velasquez S.L."/>
            <person name="Kruys A."/>
            <person name="Hutchinson M.I."/>
            <person name="Powell A.J."/>
            <person name="Barry K."/>
            <person name="Miller A.N."/>
            <person name="Grigoriev I.V."/>
            <person name="Debuchy R."/>
            <person name="Gladieux P."/>
            <person name="Hiltunen Thoren M."/>
            <person name="Johannesson H."/>
        </authorList>
    </citation>
    <scope>NUCLEOTIDE SEQUENCE</scope>
    <source>
        <strain evidence="2">CBS 560.94</strain>
    </source>
</reference>
<gene>
    <name evidence="2" type="ORF">B0H65DRAFT_257547</name>
</gene>
<feature type="region of interest" description="Disordered" evidence="1">
    <location>
        <begin position="170"/>
        <end position="194"/>
    </location>
</feature>
<dbReference type="AlphaFoldDB" id="A0AAE0MQQ5"/>
<evidence type="ECO:0000313" key="2">
    <source>
        <dbReference type="EMBL" id="KAK3340383.1"/>
    </source>
</evidence>